<proteinExistence type="predicted"/>
<dbReference type="EMBL" id="JBHSNY010000004">
    <property type="protein sequence ID" value="MFC5634745.1"/>
    <property type="molecule type" value="Genomic_DNA"/>
</dbReference>
<evidence type="ECO:0008006" key="3">
    <source>
        <dbReference type="Google" id="ProtNLM"/>
    </source>
</evidence>
<evidence type="ECO:0000313" key="1">
    <source>
        <dbReference type="EMBL" id="MFC5634745.1"/>
    </source>
</evidence>
<sequence length="200" mass="21175">MSKPAPSVHRDLAWALKQQAKRTGERAPSVRGSDWRLATVTAVNNDGTVDADGIPAIRCTESYSQPAVGDVIAITQSSSGNWLAWGRTATVDPDWVPLDLAAGYTNPGHGYTASYLREGRRVWMRGRIGPTSGTIADGDTLATLPAAIRPGVSVAWAVARDASVAPAVCRLEITSAGVLRTFQSSNLPSWVALDGISYTI</sequence>
<gene>
    <name evidence="1" type="ORF">ACFPZJ_13340</name>
</gene>
<accession>A0ABW0UP86</accession>
<dbReference type="Proteomes" id="UP001596154">
    <property type="component" value="Unassembled WGS sequence"/>
</dbReference>
<comment type="caution">
    <text evidence="1">The sequence shown here is derived from an EMBL/GenBank/DDBJ whole genome shotgun (WGS) entry which is preliminary data.</text>
</comment>
<dbReference type="RefSeq" id="WP_381020881.1">
    <property type="nucleotide sequence ID" value="NZ_JBHSNY010000004.1"/>
</dbReference>
<protein>
    <recommendedName>
        <fullName evidence="3">Minor tail protein</fullName>
    </recommendedName>
</protein>
<reference evidence="2" key="1">
    <citation type="journal article" date="2019" name="Int. J. Syst. Evol. Microbiol.">
        <title>The Global Catalogue of Microorganisms (GCM) 10K type strain sequencing project: providing services to taxonomists for standard genome sequencing and annotation.</title>
        <authorList>
            <consortium name="The Broad Institute Genomics Platform"/>
            <consortium name="The Broad Institute Genome Sequencing Center for Infectious Disease"/>
            <person name="Wu L."/>
            <person name="Ma J."/>
        </authorList>
    </citation>
    <scope>NUCLEOTIDE SEQUENCE [LARGE SCALE GENOMIC DNA]</scope>
    <source>
        <strain evidence="2">CGMCC 4.7248</strain>
    </source>
</reference>
<organism evidence="1 2">
    <name type="scientific">Streptomyces bullii</name>
    <dbReference type="NCBI Taxonomy" id="349910"/>
    <lineage>
        <taxon>Bacteria</taxon>
        <taxon>Bacillati</taxon>
        <taxon>Actinomycetota</taxon>
        <taxon>Actinomycetes</taxon>
        <taxon>Kitasatosporales</taxon>
        <taxon>Streptomycetaceae</taxon>
        <taxon>Streptomyces</taxon>
    </lineage>
</organism>
<name>A0ABW0UP86_9ACTN</name>
<keyword evidence="2" id="KW-1185">Reference proteome</keyword>
<evidence type="ECO:0000313" key="2">
    <source>
        <dbReference type="Proteomes" id="UP001596154"/>
    </source>
</evidence>